<evidence type="ECO:0000313" key="2">
    <source>
        <dbReference type="Proteomes" id="UP001396334"/>
    </source>
</evidence>
<keyword evidence="2" id="KW-1185">Reference proteome</keyword>
<evidence type="ECO:0000313" key="1">
    <source>
        <dbReference type="EMBL" id="KAK9044556.1"/>
    </source>
</evidence>
<dbReference type="Proteomes" id="UP001396334">
    <property type="component" value="Unassembled WGS sequence"/>
</dbReference>
<reference evidence="1 2" key="1">
    <citation type="journal article" date="2024" name="G3 (Bethesda)">
        <title>Genome assembly of Hibiscus sabdariffa L. provides insights into metabolisms of medicinal natural products.</title>
        <authorList>
            <person name="Kim T."/>
        </authorList>
    </citation>
    <scope>NUCLEOTIDE SEQUENCE [LARGE SCALE GENOMIC DNA]</scope>
    <source>
        <strain evidence="1">TK-2024</strain>
        <tissue evidence="1">Old leaves</tissue>
    </source>
</reference>
<accession>A0ABR2U4W0</accession>
<sequence length="122" mass="13653">MHGIVRLAIQATNFEASASHPHFPWLSPSLNLLLQRSSDVGPPTVRGVHYRHPRVLLFLVIQPMPPPSCFSPLFARVLRGSNSVYPSVTVTLLFEPYGFCIAVRSPLFLVPLPFLTPLSWHQ</sequence>
<dbReference type="EMBL" id="JBBPBN010000002">
    <property type="protein sequence ID" value="KAK9044556.1"/>
    <property type="molecule type" value="Genomic_DNA"/>
</dbReference>
<organism evidence="1 2">
    <name type="scientific">Hibiscus sabdariffa</name>
    <name type="common">roselle</name>
    <dbReference type="NCBI Taxonomy" id="183260"/>
    <lineage>
        <taxon>Eukaryota</taxon>
        <taxon>Viridiplantae</taxon>
        <taxon>Streptophyta</taxon>
        <taxon>Embryophyta</taxon>
        <taxon>Tracheophyta</taxon>
        <taxon>Spermatophyta</taxon>
        <taxon>Magnoliopsida</taxon>
        <taxon>eudicotyledons</taxon>
        <taxon>Gunneridae</taxon>
        <taxon>Pentapetalae</taxon>
        <taxon>rosids</taxon>
        <taxon>malvids</taxon>
        <taxon>Malvales</taxon>
        <taxon>Malvaceae</taxon>
        <taxon>Malvoideae</taxon>
        <taxon>Hibiscus</taxon>
    </lineage>
</organism>
<protein>
    <submittedName>
        <fullName evidence="1">Uncharacterized protein</fullName>
    </submittedName>
</protein>
<gene>
    <name evidence="1" type="ORF">V6N11_058455</name>
</gene>
<name>A0ABR2U4W0_9ROSI</name>
<comment type="caution">
    <text evidence="1">The sequence shown here is derived from an EMBL/GenBank/DDBJ whole genome shotgun (WGS) entry which is preliminary data.</text>
</comment>
<proteinExistence type="predicted"/>